<name>A0A6I2R1S2_FLAPL</name>
<comment type="caution">
    <text evidence="1">The sequence shown here is derived from an EMBL/GenBank/DDBJ whole genome shotgun (WGS) entry which is preliminary data.</text>
</comment>
<dbReference type="RefSeq" id="WP_009258420.1">
    <property type="nucleotide sequence ID" value="NZ_BAABZG010000001.1"/>
</dbReference>
<gene>
    <name evidence="1" type="ORF">GKE97_13700</name>
</gene>
<dbReference type="EMBL" id="WKPR01000014">
    <property type="protein sequence ID" value="MSB20564.1"/>
    <property type="molecule type" value="Genomic_DNA"/>
</dbReference>
<dbReference type="Proteomes" id="UP000434475">
    <property type="component" value="Unassembled WGS sequence"/>
</dbReference>
<organism evidence="1 2">
    <name type="scientific">Flavonifractor plautii</name>
    <name type="common">Fusobacterium plautii</name>
    <dbReference type="NCBI Taxonomy" id="292800"/>
    <lineage>
        <taxon>Bacteria</taxon>
        <taxon>Bacillati</taxon>
        <taxon>Bacillota</taxon>
        <taxon>Clostridia</taxon>
        <taxon>Eubacteriales</taxon>
        <taxon>Oscillospiraceae</taxon>
        <taxon>Flavonifractor</taxon>
    </lineage>
</organism>
<evidence type="ECO:0000313" key="2">
    <source>
        <dbReference type="Proteomes" id="UP000434475"/>
    </source>
</evidence>
<dbReference type="AlphaFoldDB" id="A0A6I2R1S2"/>
<accession>A0A6I2R1S2</accession>
<sequence length="137" mass="16315">MTPDFRSYKKLWEYAVLSLGKDKASAVEHLTLTEFTFLLRMHQLVTRLYHRSPDACIGMLSRFSYPVLKDLYGIYFFLTGNVRMKNRYEQTLIGLLCEKDPHSDLYKKLQVEFSWRQFRKQVAPLPEDEKIDYILLP</sequence>
<reference evidence="1 2" key="1">
    <citation type="journal article" date="2019" name="Nat. Med.">
        <title>A library of human gut bacterial isolates paired with longitudinal multiomics data enables mechanistic microbiome research.</title>
        <authorList>
            <person name="Poyet M."/>
            <person name="Groussin M."/>
            <person name="Gibbons S.M."/>
            <person name="Avila-Pacheco J."/>
            <person name="Jiang X."/>
            <person name="Kearney S.M."/>
            <person name="Perrotta A.R."/>
            <person name="Berdy B."/>
            <person name="Zhao S."/>
            <person name="Lieberman T.D."/>
            <person name="Swanson P.K."/>
            <person name="Smith M."/>
            <person name="Roesemann S."/>
            <person name="Alexander J.E."/>
            <person name="Rich S.A."/>
            <person name="Livny J."/>
            <person name="Vlamakis H."/>
            <person name="Clish C."/>
            <person name="Bullock K."/>
            <person name="Deik A."/>
            <person name="Scott J."/>
            <person name="Pierce K.A."/>
            <person name="Xavier R.J."/>
            <person name="Alm E.J."/>
        </authorList>
    </citation>
    <scope>NUCLEOTIDE SEQUENCE [LARGE SCALE GENOMIC DNA]</scope>
    <source>
        <strain evidence="1 2">BIOML-A2</strain>
    </source>
</reference>
<protein>
    <submittedName>
        <fullName evidence="1">Uncharacterized protein</fullName>
    </submittedName>
</protein>
<evidence type="ECO:0000313" key="1">
    <source>
        <dbReference type="EMBL" id="MSB20564.1"/>
    </source>
</evidence>
<proteinExistence type="predicted"/>